<dbReference type="AlphaFoldDB" id="A0A1M4VQH1"/>
<dbReference type="OrthoDB" id="1806944at2"/>
<dbReference type="PIRSF" id="PIRSF020217">
    <property type="entry name" value="UCP020217"/>
    <property type="match status" value="1"/>
</dbReference>
<dbReference type="Gene3D" id="3.30.460.10">
    <property type="entry name" value="Beta Polymerase, domain 2"/>
    <property type="match status" value="1"/>
</dbReference>
<dbReference type="CDD" id="cd05403">
    <property type="entry name" value="NT_KNTase_like"/>
    <property type="match status" value="1"/>
</dbReference>
<organism evidence="2 3">
    <name type="scientific">Desulfofundulus australicus DSM 11792</name>
    <dbReference type="NCBI Taxonomy" id="1121425"/>
    <lineage>
        <taxon>Bacteria</taxon>
        <taxon>Bacillati</taxon>
        <taxon>Bacillota</taxon>
        <taxon>Clostridia</taxon>
        <taxon>Eubacteriales</taxon>
        <taxon>Peptococcaceae</taxon>
        <taxon>Desulfofundulus</taxon>
    </lineage>
</organism>
<protein>
    <submittedName>
        <fullName evidence="2">Predicted nucleotidyltransferase</fullName>
    </submittedName>
</protein>
<name>A0A1M4VQH1_9FIRM</name>
<keyword evidence="3" id="KW-1185">Reference proteome</keyword>
<dbReference type="InterPro" id="IPR024700">
    <property type="entry name" value="UCP020217"/>
</dbReference>
<dbReference type="PANTHER" id="PTHR43852">
    <property type="entry name" value="NUCLEOTIDYLTRANSFERASE"/>
    <property type="match status" value="1"/>
</dbReference>
<dbReference type="InterPro" id="IPR043519">
    <property type="entry name" value="NT_sf"/>
</dbReference>
<evidence type="ECO:0000313" key="2">
    <source>
        <dbReference type="EMBL" id="SHE71351.1"/>
    </source>
</evidence>
<dbReference type="Pfam" id="PF18765">
    <property type="entry name" value="Polbeta"/>
    <property type="match status" value="1"/>
</dbReference>
<dbReference type="Proteomes" id="UP000184196">
    <property type="component" value="Unassembled WGS sequence"/>
</dbReference>
<evidence type="ECO:0000259" key="1">
    <source>
        <dbReference type="Pfam" id="PF18765"/>
    </source>
</evidence>
<reference evidence="3" key="1">
    <citation type="submission" date="2016-11" db="EMBL/GenBank/DDBJ databases">
        <authorList>
            <person name="Varghese N."/>
            <person name="Submissions S."/>
        </authorList>
    </citation>
    <scope>NUCLEOTIDE SEQUENCE [LARGE SCALE GENOMIC DNA]</scope>
    <source>
        <strain evidence="3">DSM 11792</strain>
    </source>
</reference>
<dbReference type="EMBL" id="FQUW01000008">
    <property type="protein sequence ID" value="SHE71351.1"/>
    <property type="molecule type" value="Genomic_DNA"/>
</dbReference>
<evidence type="ECO:0000313" key="3">
    <source>
        <dbReference type="Proteomes" id="UP000184196"/>
    </source>
</evidence>
<dbReference type="PANTHER" id="PTHR43852:SF2">
    <property type="entry name" value="PROTEIN ADENYLYLTRANSFERASE MNTA"/>
    <property type="match status" value="1"/>
</dbReference>
<dbReference type="InterPro" id="IPR041633">
    <property type="entry name" value="Polbeta"/>
</dbReference>
<dbReference type="InterPro" id="IPR052930">
    <property type="entry name" value="TA_antitoxin_MntA"/>
</dbReference>
<proteinExistence type="predicted"/>
<dbReference type="GO" id="GO:0016740">
    <property type="term" value="F:transferase activity"/>
    <property type="evidence" value="ECO:0007669"/>
    <property type="project" value="UniProtKB-KW"/>
</dbReference>
<feature type="domain" description="Polymerase beta nucleotidyltransferase" evidence="1">
    <location>
        <begin position="36"/>
        <end position="121"/>
    </location>
</feature>
<dbReference type="RefSeq" id="WP_073163268.1">
    <property type="nucleotide sequence ID" value="NZ_FQUW01000008.1"/>
</dbReference>
<gene>
    <name evidence="2" type="ORF">SAMN02745218_00716</name>
</gene>
<dbReference type="SUPFAM" id="SSF81301">
    <property type="entry name" value="Nucleotidyltransferase"/>
    <property type="match status" value="1"/>
</dbReference>
<sequence length="136" mass="15416">MNNYRRYMQGHLKEVAREEKELEQKAGLAREKAGEIARQLARRFGVTKVCLFGSLATDDFDQFSDIDLAVAGLPEREYLKAYGLAEEIARPFAVDLVLLENAVETLKERVQKEGIVLYDRQGEENSPLKTPDIGNK</sequence>
<accession>A0A1M4VQH1</accession>
<keyword evidence="2" id="KW-0808">Transferase</keyword>